<reference evidence="1 2" key="1">
    <citation type="submission" date="2020-08" db="EMBL/GenBank/DDBJ databases">
        <title>Genomic Encyclopedia of Type Strains, Phase IV (KMG-IV): sequencing the most valuable type-strain genomes for metagenomic binning, comparative biology and taxonomic classification.</title>
        <authorList>
            <person name="Goeker M."/>
        </authorList>
    </citation>
    <scope>NUCLEOTIDE SEQUENCE [LARGE SCALE GENOMIC DNA]</scope>
    <source>
        <strain evidence="1 2">DSM 103737</strain>
    </source>
</reference>
<comment type="caution">
    <text evidence="1">The sequence shown here is derived from an EMBL/GenBank/DDBJ whole genome shotgun (WGS) entry which is preliminary data.</text>
</comment>
<evidence type="ECO:0000313" key="1">
    <source>
        <dbReference type="EMBL" id="MBB4018209.1"/>
    </source>
</evidence>
<organism evidence="1 2">
    <name type="scientific">Chelatococcus caeni</name>
    <dbReference type="NCBI Taxonomy" id="1348468"/>
    <lineage>
        <taxon>Bacteria</taxon>
        <taxon>Pseudomonadati</taxon>
        <taxon>Pseudomonadota</taxon>
        <taxon>Alphaproteobacteria</taxon>
        <taxon>Hyphomicrobiales</taxon>
        <taxon>Chelatococcaceae</taxon>
        <taxon>Chelatococcus</taxon>
    </lineage>
</organism>
<accession>A0A840C404</accession>
<keyword evidence="2" id="KW-1185">Reference proteome</keyword>
<dbReference type="EMBL" id="JACIEN010000003">
    <property type="protein sequence ID" value="MBB4018209.1"/>
    <property type="molecule type" value="Genomic_DNA"/>
</dbReference>
<dbReference type="Proteomes" id="UP000577362">
    <property type="component" value="Unassembled WGS sequence"/>
</dbReference>
<proteinExistence type="predicted"/>
<sequence length="81" mass="8679">MKIVLESTADFVTIAGVPARVWKGHTASGHPLFAFIPHIAVPTEVDQAEFQAELLEAVEPADVVNPYGSGPVPISQRETAR</sequence>
<evidence type="ECO:0000313" key="2">
    <source>
        <dbReference type="Proteomes" id="UP000577362"/>
    </source>
</evidence>
<dbReference type="RefSeq" id="WP_183317204.1">
    <property type="nucleotide sequence ID" value="NZ_JACIEN010000003.1"/>
</dbReference>
<name>A0A840C404_9HYPH</name>
<dbReference type="AlphaFoldDB" id="A0A840C404"/>
<gene>
    <name evidence="1" type="ORF">GGR16_003243</name>
</gene>
<protein>
    <submittedName>
        <fullName evidence="1">Uncharacterized protein</fullName>
    </submittedName>
</protein>